<protein>
    <submittedName>
        <fullName evidence="2">AZL_007920/MXAN_0976 family protein</fullName>
    </submittedName>
</protein>
<dbReference type="EMBL" id="FOAP01000003">
    <property type="protein sequence ID" value="SEK90838.1"/>
    <property type="molecule type" value="Genomic_DNA"/>
</dbReference>
<gene>
    <name evidence="2" type="ORF">SAMN05444354_10341</name>
</gene>
<organism evidence="2 3">
    <name type="scientific">Stigmatella aurantiaca</name>
    <dbReference type="NCBI Taxonomy" id="41"/>
    <lineage>
        <taxon>Bacteria</taxon>
        <taxon>Pseudomonadati</taxon>
        <taxon>Myxococcota</taxon>
        <taxon>Myxococcia</taxon>
        <taxon>Myxococcales</taxon>
        <taxon>Cystobacterineae</taxon>
        <taxon>Archangiaceae</taxon>
        <taxon>Stigmatella</taxon>
    </lineage>
</organism>
<sequence length="294" mass="31253">MASSPCRPFALLPLLTLGALGCGDDEPGTPTKPTVAITIPFEARVGSEPFACGQRYAGLGTTKTAYDPQDFRLYVHDVRLVSDTGQEVPVALTPDGRWQAEGVALLDFADKKGLCSNGTAETYTQLVGTVPEGTYRGLRFRLGVPFALNHQDVSTAPAPFNDPILFWGWRTGYLFVRIDGRTTGLPGGYFMHLGSTDCAPPPAGQTSGTAGCDFPNRPEISLETFTPGQGKVVVDLAALLADANLDVNAEVPNTSLGCMSQKEDPDCTPVFHRMGLSLDKGTPAPASQSFIRAE</sequence>
<dbReference type="InterPro" id="IPR046863">
    <property type="entry name" value="MbnP-like_dom"/>
</dbReference>
<dbReference type="InterPro" id="IPR023977">
    <property type="entry name" value="MbnP-like"/>
</dbReference>
<feature type="domain" description="Copper-binding protein MbnP-like" evidence="1">
    <location>
        <begin position="36"/>
        <end position="259"/>
    </location>
</feature>
<dbReference type="RefSeq" id="WP_075005676.1">
    <property type="nucleotide sequence ID" value="NZ_FOAP01000003.1"/>
</dbReference>
<evidence type="ECO:0000313" key="3">
    <source>
        <dbReference type="Proteomes" id="UP000182719"/>
    </source>
</evidence>
<dbReference type="AlphaFoldDB" id="A0A1H7KVQ8"/>
<dbReference type="OrthoDB" id="64245at2"/>
<evidence type="ECO:0000259" key="1">
    <source>
        <dbReference type="Pfam" id="PF20243"/>
    </source>
</evidence>
<dbReference type="Pfam" id="PF20243">
    <property type="entry name" value="MbnP"/>
    <property type="match status" value="1"/>
</dbReference>
<evidence type="ECO:0000313" key="2">
    <source>
        <dbReference type="EMBL" id="SEK90838.1"/>
    </source>
</evidence>
<reference evidence="3" key="1">
    <citation type="submission" date="2016-10" db="EMBL/GenBank/DDBJ databases">
        <authorList>
            <person name="Varghese N."/>
            <person name="Submissions S."/>
        </authorList>
    </citation>
    <scope>NUCLEOTIDE SEQUENCE [LARGE SCALE GENOMIC DNA]</scope>
    <source>
        <strain evidence="3">DSM 17044</strain>
    </source>
</reference>
<keyword evidence="3" id="KW-1185">Reference proteome</keyword>
<dbReference type="NCBIfam" id="TIGR04052">
    <property type="entry name" value="MbnP_like_WxW"/>
    <property type="match status" value="1"/>
</dbReference>
<dbReference type="Proteomes" id="UP000182719">
    <property type="component" value="Unassembled WGS sequence"/>
</dbReference>
<proteinExistence type="predicted"/>
<name>A0A1H7KVQ8_STIAU</name>
<dbReference type="PROSITE" id="PS51257">
    <property type="entry name" value="PROKAR_LIPOPROTEIN"/>
    <property type="match status" value="1"/>
</dbReference>
<accession>A0A1H7KVQ8</accession>